<accession>A0A2K2D360</accession>
<reference evidence="2 3" key="1">
    <citation type="journal article" date="2010" name="Nature">
        <title>Genome sequencing and analysis of the model grass Brachypodium distachyon.</title>
        <authorList>
            <consortium name="International Brachypodium Initiative"/>
        </authorList>
    </citation>
    <scope>NUCLEOTIDE SEQUENCE [LARGE SCALE GENOMIC DNA]</scope>
    <source>
        <strain evidence="2 3">Bd21</strain>
    </source>
</reference>
<proteinExistence type="predicted"/>
<dbReference type="InterPro" id="IPR036691">
    <property type="entry name" value="Endo/exonu/phosph_ase_sf"/>
</dbReference>
<feature type="region of interest" description="Disordered" evidence="1">
    <location>
        <begin position="1"/>
        <end position="36"/>
    </location>
</feature>
<dbReference type="EMBL" id="CM000882">
    <property type="protein sequence ID" value="PNT68734.1"/>
    <property type="molecule type" value="Genomic_DNA"/>
</dbReference>
<dbReference type="AlphaFoldDB" id="A0A2K2D360"/>
<dbReference type="Gene3D" id="3.60.10.10">
    <property type="entry name" value="Endonuclease/exonuclease/phosphatase"/>
    <property type="match status" value="1"/>
</dbReference>
<keyword evidence="4" id="KW-1185">Reference proteome</keyword>
<name>A0A2K2D360_BRADI</name>
<protein>
    <recommendedName>
        <fullName evidence="5">Endonuclease/exonuclease/phosphatase domain-containing protein</fullName>
    </recommendedName>
</protein>
<dbReference type="SUPFAM" id="SSF56219">
    <property type="entry name" value="DNase I-like"/>
    <property type="match status" value="1"/>
</dbReference>
<evidence type="ECO:0000313" key="4">
    <source>
        <dbReference type="Proteomes" id="UP000008810"/>
    </source>
</evidence>
<dbReference type="InParanoid" id="A0A2K2D360"/>
<dbReference type="Gramene" id="PNT68734">
    <property type="protein sequence ID" value="PNT68734"/>
    <property type="gene ID" value="BRADI_3g44696v3"/>
</dbReference>
<evidence type="ECO:0008006" key="5">
    <source>
        <dbReference type="Google" id="ProtNLM"/>
    </source>
</evidence>
<reference evidence="2" key="2">
    <citation type="submission" date="2017-06" db="EMBL/GenBank/DDBJ databases">
        <title>WGS assembly of Brachypodium distachyon.</title>
        <authorList>
            <consortium name="The International Brachypodium Initiative"/>
            <person name="Lucas S."/>
            <person name="Harmon-Smith M."/>
            <person name="Lail K."/>
            <person name="Tice H."/>
            <person name="Grimwood J."/>
            <person name="Bruce D."/>
            <person name="Barry K."/>
            <person name="Shu S."/>
            <person name="Lindquist E."/>
            <person name="Wang M."/>
            <person name="Pitluck S."/>
            <person name="Vogel J.P."/>
            <person name="Garvin D.F."/>
            <person name="Mockler T.C."/>
            <person name="Schmutz J."/>
            <person name="Rokhsar D."/>
            <person name="Bevan M.W."/>
        </authorList>
    </citation>
    <scope>NUCLEOTIDE SEQUENCE</scope>
    <source>
        <strain evidence="2">Bd21</strain>
    </source>
</reference>
<dbReference type="Proteomes" id="UP000008810">
    <property type="component" value="Chromosome 3"/>
</dbReference>
<dbReference type="OrthoDB" id="684996at2759"/>
<organism evidence="2">
    <name type="scientific">Brachypodium distachyon</name>
    <name type="common">Purple false brome</name>
    <name type="synonym">Trachynia distachya</name>
    <dbReference type="NCBI Taxonomy" id="15368"/>
    <lineage>
        <taxon>Eukaryota</taxon>
        <taxon>Viridiplantae</taxon>
        <taxon>Streptophyta</taxon>
        <taxon>Embryophyta</taxon>
        <taxon>Tracheophyta</taxon>
        <taxon>Spermatophyta</taxon>
        <taxon>Magnoliopsida</taxon>
        <taxon>Liliopsida</taxon>
        <taxon>Poales</taxon>
        <taxon>Poaceae</taxon>
        <taxon>BOP clade</taxon>
        <taxon>Pooideae</taxon>
        <taxon>Stipodae</taxon>
        <taxon>Brachypodieae</taxon>
        <taxon>Brachypodium</taxon>
    </lineage>
</organism>
<evidence type="ECO:0000313" key="2">
    <source>
        <dbReference type="EMBL" id="PNT68734.1"/>
    </source>
</evidence>
<gene>
    <name evidence="2" type="ORF">BRADI_3g44696v3</name>
</gene>
<evidence type="ECO:0000313" key="3">
    <source>
        <dbReference type="EnsemblPlants" id="PNT68734"/>
    </source>
</evidence>
<feature type="compositionally biased region" description="Low complexity" evidence="1">
    <location>
        <begin position="1"/>
        <end position="27"/>
    </location>
</feature>
<reference evidence="3" key="3">
    <citation type="submission" date="2018-08" db="UniProtKB">
        <authorList>
            <consortium name="EnsemblPlants"/>
        </authorList>
    </citation>
    <scope>IDENTIFICATION</scope>
    <source>
        <strain evidence="3">cv. Bd21</strain>
    </source>
</reference>
<dbReference type="EnsemblPlants" id="PNT68734">
    <property type="protein sequence ID" value="PNT68734"/>
    <property type="gene ID" value="BRADI_3g44696v3"/>
</dbReference>
<sequence>MIWRSATPAPSATVPLAPTPSAALPSATEPPAPVDPSPSLAPMAVAVWGDPWWLSVVYGLSTDALKQEFLSKIRDIRVDCPSAWAIAGDFNLLLDPPDKNNDRINRSWIRCFRLVVNELALKDAPLIGRSFTWSNERVLPTLEKIDRWFGSVEWETPLPRQSSFC</sequence>
<evidence type="ECO:0000256" key="1">
    <source>
        <dbReference type="SAM" id="MobiDB-lite"/>
    </source>
</evidence>